<protein>
    <submittedName>
        <fullName evidence="2">Uncharacterized protein</fullName>
    </submittedName>
</protein>
<feature type="region of interest" description="Disordered" evidence="1">
    <location>
        <begin position="66"/>
        <end position="98"/>
    </location>
</feature>
<dbReference type="OrthoDB" id="1745675at2759"/>
<dbReference type="Proteomes" id="UP000657918">
    <property type="component" value="Unassembled WGS sequence"/>
</dbReference>
<reference evidence="2 3" key="1">
    <citation type="submission" date="2020-10" db="EMBL/GenBank/DDBJ databases">
        <title>Plant Genome Project.</title>
        <authorList>
            <person name="Zhang R.-G."/>
        </authorList>
    </citation>
    <scope>NUCLEOTIDE SEQUENCE [LARGE SCALE GENOMIC DNA]</scope>
    <source>
        <strain evidence="2">FAFU-HL-1</strain>
        <tissue evidence="2">Leaf</tissue>
    </source>
</reference>
<dbReference type="AlphaFoldDB" id="A0A835JFN1"/>
<organism evidence="2 3">
    <name type="scientific">Salix dunnii</name>
    <dbReference type="NCBI Taxonomy" id="1413687"/>
    <lineage>
        <taxon>Eukaryota</taxon>
        <taxon>Viridiplantae</taxon>
        <taxon>Streptophyta</taxon>
        <taxon>Embryophyta</taxon>
        <taxon>Tracheophyta</taxon>
        <taxon>Spermatophyta</taxon>
        <taxon>Magnoliopsida</taxon>
        <taxon>eudicotyledons</taxon>
        <taxon>Gunneridae</taxon>
        <taxon>Pentapetalae</taxon>
        <taxon>rosids</taxon>
        <taxon>fabids</taxon>
        <taxon>Malpighiales</taxon>
        <taxon>Salicaceae</taxon>
        <taxon>Saliceae</taxon>
        <taxon>Salix</taxon>
    </lineage>
</organism>
<sequence length="98" mass="11078">MSDPGIQQRVAGNRLLTDKLHRDVKLNVFMTGTLISSSQSDVARMFFGDKTEDKMIVSELRRSSSYKKVNGTPTKRLNARQMSKEVESKHNPPAWLPS</sequence>
<evidence type="ECO:0000313" key="3">
    <source>
        <dbReference type="Proteomes" id="UP000657918"/>
    </source>
</evidence>
<name>A0A835JFN1_9ROSI</name>
<evidence type="ECO:0000256" key="1">
    <source>
        <dbReference type="SAM" id="MobiDB-lite"/>
    </source>
</evidence>
<evidence type="ECO:0000313" key="2">
    <source>
        <dbReference type="EMBL" id="KAF9669780.1"/>
    </source>
</evidence>
<accession>A0A835JFN1</accession>
<dbReference type="PANTHER" id="PTHR46634:SF3">
    <property type="entry name" value="M REDUCTASE II SUBUNIT GAMMA, PUTATIVE (DUF3741)-RELATED"/>
    <property type="match status" value="1"/>
</dbReference>
<proteinExistence type="predicted"/>
<dbReference type="PANTHER" id="PTHR46634">
    <property type="entry name" value="M REDUCTASE II SUBUNIT GAMMA, PUTATIVE (DUF3741)-RELATED"/>
    <property type="match status" value="1"/>
</dbReference>
<comment type="caution">
    <text evidence="2">The sequence shown here is derived from an EMBL/GenBank/DDBJ whole genome shotgun (WGS) entry which is preliminary data.</text>
</comment>
<keyword evidence="3" id="KW-1185">Reference proteome</keyword>
<gene>
    <name evidence="2" type="ORF">SADUNF_Sadunf14G0143200</name>
</gene>
<dbReference type="EMBL" id="JADGMS010000014">
    <property type="protein sequence ID" value="KAF9669780.1"/>
    <property type="molecule type" value="Genomic_DNA"/>
</dbReference>